<sequence>MKPAAIVTMEEKFWCCYINFVMPAKPLALEFSGGASRAIPGIEGLAVEEAGWLCHVKFPMPRMG</sequence>
<reference evidence="1" key="1">
    <citation type="submission" date="2016-10" db="EMBL/GenBank/DDBJ databases">
        <title>Agrobacterium Ti plasmids: Classification based on T-DNA and Vir regions organization.</title>
        <authorList>
            <person name="Nabi N."/>
            <person name="Vial L."/>
            <person name="Ben Hafsa A."/>
            <person name="Chapulliot D."/>
            <person name="Berard A."/>
            <person name="Chauveau A."/>
            <person name="Le Paslier M.-C."/>
            <person name="Harzallah Skhiri F."/>
            <person name="Brunel D."/>
            <person name="Nesme X."/>
            <person name="Chaouachi M."/>
        </authorList>
    </citation>
    <scope>NUCLEOTIDE SEQUENCE</scope>
    <source>
        <strain evidence="1">CFBP2681</strain>
        <plasmid evidence="1">pTi_CFBP2681</plasmid>
    </source>
</reference>
<evidence type="ECO:0000313" key="1">
    <source>
        <dbReference type="EMBL" id="ASK49619.1"/>
    </source>
</evidence>
<protein>
    <submittedName>
        <fullName evidence="1">Uncharacterized protein</fullName>
    </submittedName>
</protein>
<geneLocation type="plasmid" evidence="1">
    <name>pTi_CFBP2681</name>
</geneLocation>
<organism evidence="1">
    <name type="scientific">Agrobacterium vitis</name>
    <name type="common">Rhizobium vitis</name>
    <dbReference type="NCBI Taxonomy" id="373"/>
    <lineage>
        <taxon>Bacteria</taxon>
        <taxon>Pseudomonadati</taxon>
        <taxon>Pseudomonadota</taxon>
        <taxon>Alphaproteobacteria</taxon>
        <taxon>Hyphomicrobiales</taxon>
        <taxon>Rhizobiaceae</taxon>
        <taxon>Rhizobium/Agrobacterium group</taxon>
        <taxon>Agrobacterium</taxon>
    </lineage>
</organism>
<keyword evidence="1" id="KW-0614">Plasmid</keyword>
<name>A0A2Z2Q7V3_AGRVI</name>
<dbReference type="EMBL" id="KY000075">
    <property type="protein sequence ID" value="ASK49619.1"/>
    <property type="molecule type" value="Genomic_DNA"/>
</dbReference>
<accession>A0A2Z2Q7V3</accession>
<proteinExistence type="predicted"/>
<dbReference type="AlphaFoldDB" id="A0A2Z2Q7V3"/>